<dbReference type="PROSITE" id="PS51831">
    <property type="entry name" value="HD"/>
    <property type="match status" value="1"/>
</dbReference>
<sequence>MTTPAGFPGHLEGIGVRNFIQPLILKTECTSSSCAWRSPRTLSGFLASTPQSSQGDCALSSRLRSRILIHCSHHIQKVGVIQCLRKGGRGHLNKNYKQSGRSERPRVTCCAGAEELYLSDKNITPITLWESLKPSISYLTKAQLRMVKDGLKLAFEAHDGQKRKSGEPFIIHPVEVARILGEQEMDWETIVAGLLHDTVEDTEHVTFERIEDQFGPAVRRIVEGETKVSKLGKMQCQNSDSLGKDVKADDLRQMFLAMTEEVRVIIVKLADRLHNMRTLSHMPPHKQKYIAMETLQVFAPLAKLLGMHRIKSELEELSFMFAYPEEHAELKLRVEALRKTQEDVVVEAKKVLYETISRDQFLGYMTEDIKVATLSKQLYSIYKKIADQKISAEEVRDIAQLRIVLKLKPATSVGHLCNVQQVCYHVLGLVHAMWPPLPQTMKDYIATPKPNGYQSLHTTVIPFGTQTYFPIEIQIRTEEMDKLAEWGIAAHHSGRWVAERESDAMGPFARKGTNGAAAGNLASNPPSSNTCLNDADIARRVSWLKSIRDWQEEFVGNMSSREFVDTVTGDLLSSRVFVFTPKGEVKNLPKGATVIDYAYQIHTDVGNKMVAAKVNGILVSPTHTLANAEVVEIVTYDGVSTKKIFQLHRQWLAYAMTRSARHKLTKFLKEQAALSAAEITADSVKEFISDLDEDESEEESSSSDTCATISNGNGRSSSTNNGDPFLQNSYQYDSLSWKPKSHGTMNGAAFKLAGDLVAKVAGGNGFAKYKIRYIQDEARASIQAWQTDRIASWQNSGGGPVQWFSVCCHDRNSMLAEVSAILVAAGIRIRACAAETDKIRGLGIILFNIEGTVANLTQSCSEVESLEGVLELSVGCSWQNSSHLSSWHNPQNLFSCWYPPTM</sequence>
<dbReference type="GO" id="GO:0008728">
    <property type="term" value="F:GTP diphosphokinase activity"/>
    <property type="evidence" value="ECO:0007669"/>
    <property type="project" value="UniProtKB-EC"/>
</dbReference>
<dbReference type="AlphaFoldDB" id="A0A2K1J7H4"/>
<keyword evidence="3" id="KW-0346">Stress response</keyword>
<dbReference type="FunFam" id="1.10.3210.10:FF:000001">
    <property type="entry name" value="GTP pyrophosphokinase RelA"/>
    <property type="match status" value="1"/>
</dbReference>
<dbReference type="Gene3D" id="1.10.3210.10">
    <property type="entry name" value="Hypothetical protein af1432"/>
    <property type="match status" value="1"/>
</dbReference>
<feature type="domain" description="HD" evidence="9">
    <location>
        <begin position="169"/>
        <end position="276"/>
    </location>
</feature>
<feature type="region of interest" description="Disordered" evidence="8">
    <location>
        <begin position="690"/>
        <end position="723"/>
    </location>
</feature>
<dbReference type="EMBL" id="ABEU02000016">
    <property type="protein sequence ID" value="PNR37480.1"/>
    <property type="molecule type" value="Genomic_DNA"/>
</dbReference>
<evidence type="ECO:0000256" key="5">
    <source>
        <dbReference type="ARBA" id="ARBA00070102"/>
    </source>
</evidence>
<dbReference type="RefSeq" id="XP_024398658.1">
    <property type="nucleotide sequence ID" value="XM_024542890.2"/>
</dbReference>
<feature type="compositionally biased region" description="Low complexity" evidence="8">
    <location>
        <begin position="710"/>
        <end position="722"/>
    </location>
</feature>
<dbReference type="FunFam" id="3.10.20.30:FF:000002">
    <property type="entry name" value="GTP pyrophosphokinase (RelA/SpoT)"/>
    <property type="match status" value="1"/>
</dbReference>
<dbReference type="Pfam" id="PF13328">
    <property type="entry name" value="HD_4"/>
    <property type="match status" value="1"/>
</dbReference>
<reference evidence="11 13" key="1">
    <citation type="journal article" date="2008" name="Science">
        <title>The Physcomitrella genome reveals evolutionary insights into the conquest of land by plants.</title>
        <authorList>
            <person name="Rensing S."/>
            <person name="Lang D."/>
            <person name="Zimmer A."/>
            <person name="Terry A."/>
            <person name="Salamov A."/>
            <person name="Shapiro H."/>
            <person name="Nishiyama T."/>
            <person name="Perroud P.-F."/>
            <person name="Lindquist E."/>
            <person name="Kamisugi Y."/>
            <person name="Tanahashi T."/>
            <person name="Sakakibara K."/>
            <person name="Fujita T."/>
            <person name="Oishi K."/>
            <person name="Shin-I T."/>
            <person name="Kuroki Y."/>
            <person name="Toyoda A."/>
            <person name="Suzuki Y."/>
            <person name="Hashimoto A."/>
            <person name="Yamaguchi K."/>
            <person name="Sugano A."/>
            <person name="Kohara Y."/>
            <person name="Fujiyama A."/>
            <person name="Anterola A."/>
            <person name="Aoki S."/>
            <person name="Ashton N."/>
            <person name="Barbazuk W.B."/>
            <person name="Barker E."/>
            <person name="Bennetzen J."/>
            <person name="Bezanilla M."/>
            <person name="Blankenship R."/>
            <person name="Cho S.H."/>
            <person name="Dutcher S."/>
            <person name="Estelle M."/>
            <person name="Fawcett J.A."/>
            <person name="Gundlach H."/>
            <person name="Hanada K."/>
            <person name="Heyl A."/>
            <person name="Hicks K.A."/>
            <person name="Hugh J."/>
            <person name="Lohr M."/>
            <person name="Mayer K."/>
            <person name="Melkozernov A."/>
            <person name="Murata T."/>
            <person name="Nelson D."/>
            <person name="Pils B."/>
            <person name="Prigge M."/>
            <person name="Reiss B."/>
            <person name="Renner T."/>
            <person name="Rombauts S."/>
            <person name="Rushton P."/>
            <person name="Sanderfoot A."/>
            <person name="Schween G."/>
            <person name="Shiu S.-H."/>
            <person name="Stueber K."/>
            <person name="Theodoulou F.L."/>
            <person name="Tu H."/>
            <person name="Van de Peer Y."/>
            <person name="Verrier P.J."/>
            <person name="Waters E."/>
            <person name="Wood A."/>
            <person name="Yang L."/>
            <person name="Cove D."/>
            <person name="Cuming A."/>
            <person name="Hasebe M."/>
            <person name="Lucas S."/>
            <person name="Mishler D.B."/>
            <person name="Reski R."/>
            <person name="Grigoriev I."/>
            <person name="Quatrano R.S."/>
            <person name="Boore J.L."/>
        </authorList>
    </citation>
    <scope>NUCLEOTIDE SEQUENCE [LARGE SCALE GENOMIC DNA]</scope>
    <source>
        <strain evidence="12 13">cv. Gransden 2004</strain>
    </source>
</reference>
<evidence type="ECO:0000256" key="8">
    <source>
        <dbReference type="SAM" id="MobiDB-lite"/>
    </source>
</evidence>
<dbReference type="InterPro" id="IPR003607">
    <property type="entry name" value="HD/PDEase_dom"/>
</dbReference>
<evidence type="ECO:0000256" key="2">
    <source>
        <dbReference type="ARBA" id="ARBA00013251"/>
    </source>
</evidence>
<dbReference type="InterPro" id="IPR012676">
    <property type="entry name" value="TGS-like"/>
</dbReference>
<dbReference type="SMART" id="SM00471">
    <property type="entry name" value="HDc"/>
    <property type="match status" value="1"/>
</dbReference>
<dbReference type="EnsemblPlants" id="Pp3c16_7020V3.1">
    <property type="protein sequence ID" value="Pp3c16_7020V3.1"/>
    <property type="gene ID" value="Pp3c16_7020"/>
</dbReference>
<dbReference type="GeneID" id="112293454"/>
<accession>A0A2K1J7H4</accession>
<dbReference type="Pfam" id="PF02824">
    <property type="entry name" value="TGS"/>
    <property type="match status" value="1"/>
</dbReference>
<comment type="similarity">
    <text evidence="1">Belongs to the RelA/SpoT family.</text>
</comment>
<dbReference type="PROSITE" id="PS51880">
    <property type="entry name" value="TGS"/>
    <property type="match status" value="1"/>
</dbReference>
<dbReference type="CDD" id="cd01668">
    <property type="entry name" value="TGS_RSH"/>
    <property type="match status" value="1"/>
</dbReference>
<dbReference type="PANTHER" id="PTHR43061">
    <property type="entry name" value="GTP DIPHOSPHOKINASE RSH1, CHLOROPLASTIC-RELATED"/>
    <property type="match status" value="1"/>
</dbReference>
<dbReference type="GO" id="GO:0005525">
    <property type="term" value="F:GTP binding"/>
    <property type="evidence" value="ECO:0007669"/>
    <property type="project" value="UniProtKB-KW"/>
</dbReference>
<dbReference type="Pfam" id="PF04607">
    <property type="entry name" value="RelA_SpoT"/>
    <property type="match status" value="1"/>
</dbReference>
<dbReference type="InterPro" id="IPR012675">
    <property type="entry name" value="Beta-grasp_dom_sf"/>
</dbReference>
<feature type="compositionally biased region" description="Acidic residues" evidence="8">
    <location>
        <begin position="690"/>
        <end position="701"/>
    </location>
</feature>
<gene>
    <name evidence="12" type="primary">LOC112293454</name>
    <name evidence="11" type="ORF">PHYPA_020589</name>
</gene>
<dbReference type="CDD" id="cd05399">
    <property type="entry name" value="NT_Rel-Spo_like"/>
    <property type="match status" value="1"/>
</dbReference>
<dbReference type="SUPFAM" id="SSF109604">
    <property type="entry name" value="HD-domain/PDEase-like"/>
    <property type="match status" value="1"/>
</dbReference>
<evidence type="ECO:0000256" key="1">
    <source>
        <dbReference type="ARBA" id="ARBA00007476"/>
    </source>
</evidence>
<evidence type="ECO:0000256" key="7">
    <source>
        <dbReference type="ARBA" id="ARBA00082153"/>
    </source>
</evidence>
<evidence type="ECO:0000259" key="9">
    <source>
        <dbReference type="PROSITE" id="PS51831"/>
    </source>
</evidence>
<reference evidence="12" key="3">
    <citation type="submission" date="2020-12" db="UniProtKB">
        <authorList>
            <consortium name="EnsemblPlants"/>
        </authorList>
    </citation>
    <scope>IDENTIFICATION</scope>
</reference>
<keyword evidence="4" id="KW-0342">GTP-binding</keyword>
<dbReference type="InterPro" id="IPR033655">
    <property type="entry name" value="TGS_RelA/SpoT"/>
</dbReference>
<name>A0A2K1J7H4_PHYPA</name>
<keyword evidence="4" id="KW-0547">Nucleotide-binding</keyword>
<dbReference type="STRING" id="3218.A0A2K1J7H4"/>
<dbReference type="InterPro" id="IPR007685">
    <property type="entry name" value="RelA_SpoT"/>
</dbReference>
<organism evidence="11">
    <name type="scientific">Physcomitrium patens</name>
    <name type="common">Spreading-leaved earth moss</name>
    <name type="synonym">Physcomitrella patens</name>
    <dbReference type="NCBI Taxonomy" id="3218"/>
    <lineage>
        <taxon>Eukaryota</taxon>
        <taxon>Viridiplantae</taxon>
        <taxon>Streptophyta</taxon>
        <taxon>Embryophyta</taxon>
        <taxon>Bryophyta</taxon>
        <taxon>Bryophytina</taxon>
        <taxon>Bryopsida</taxon>
        <taxon>Funariidae</taxon>
        <taxon>Funariales</taxon>
        <taxon>Funariaceae</taxon>
        <taxon>Physcomitrium</taxon>
    </lineage>
</organism>
<dbReference type="Gramene" id="Pp3c16_7020V3.4">
    <property type="protein sequence ID" value="Pp3c16_7020V3.4"/>
    <property type="gene ID" value="Pp3c16_7020"/>
</dbReference>
<dbReference type="Proteomes" id="UP000006727">
    <property type="component" value="Chromosome 16"/>
</dbReference>
<evidence type="ECO:0000256" key="3">
    <source>
        <dbReference type="ARBA" id="ARBA00023016"/>
    </source>
</evidence>
<dbReference type="InterPro" id="IPR004095">
    <property type="entry name" value="TGS"/>
</dbReference>
<dbReference type="Gramene" id="Pp3c16_7020V3.1">
    <property type="protein sequence ID" value="Pp3c16_7020V3.1"/>
    <property type="gene ID" value="Pp3c16_7020"/>
</dbReference>
<dbReference type="CDD" id="cd00077">
    <property type="entry name" value="HDc"/>
    <property type="match status" value="1"/>
</dbReference>
<dbReference type="GO" id="GO:0015969">
    <property type="term" value="P:guanosine tetraphosphate metabolic process"/>
    <property type="evidence" value="ECO:0007669"/>
    <property type="project" value="InterPro"/>
</dbReference>
<dbReference type="InterPro" id="IPR006674">
    <property type="entry name" value="HD_domain"/>
</dbReference>
<evidence type="ECO:0000313" key="13">
    <source>
        <dbReference type="Proteomes" id="UP000006727"/>
    </source>
</evidence>
<protein>
    <recommendedName>
        <fullName evidence="5">Putative GTP diphosphokinase RSH1, chloroplastic</fullName>
        <ecNumber evidence="2">2.7.6.5</ecNumber>
    </recommendedName>
    <alternativeName>
        <fullName evidence="6">RelA/SpoT homolog 1</fullName>
    </alternativeName>
    <alternativeName>
        <fullName evidence="7">ppGpp synthetase RSH1</fullName>
    </alternativeName>
</protein>
<dbReference type="PaxDb" id="3218-PP1S194_9V6.1"/>
<proteinExistence type="inferred from homology"/>
<dbReference type="PANTHER" id="PTHR43061:SF1">
    <property type="entry name" value="GTP DIPHOSPHOKINASE RSH1, CHLOROPLASTIC-RELATED"/>
    <property type="match status" value="1"/>
</dbReference>
<dbReference type="EC" id="2.7.6.5" evidence="2"/>
<reference evidence="11 13" key="2">
    <citation type="journal article" date="2018" name="Plant J.">
        <title>The Physcomitrella patens chromosome-scale assembly reveals moss genome structure and evolution.</title>
        <authorList>
            <person name="Lang D."/>
            <person name="Ullrich K.K."/>
            <person name="Murat F."/>
            <person name="Fuchs J."/>
            <person name="Jenkins J."/>
            <person name="Haas F.B."/>
            <person name="Piednoel M."/>
            <person name="Gundlach H."/>
            <person name="Van Bel M."/>
            <person name="Meyberg R."/>
            <person name="Vives C."/>
            <person name="Morata J."/>
            <person name="Symeonidi A."/>
            <person name="Hiss M."/>
            <person name="Muchero W."/>
            <person name="Kamisugi Y."/>
            <person name="Saleh O."/>
            <person name="Blanc G."/>
            <person name="Decker E.L."/>
            <person name="van Gessel N."/>
            <person name="Grimwood J."/>
            <person name="Hayes R.D."/>
            <person name="Graham S.W."/>
            <person name="Gunter L.E."/>
            <person name="McDaniel S.F."/>
            <person name="Hoernstein S.N.W."/>
            <person name="Larsson A."/>
            <person name="Li F.W."/>
            <person name="Perroud P.F."/>
            <person name="Phillips J."/>
            <person name="Ranjan P."/>
            <person name="Rokshar D.S."/>
            <person name="Rothfels C.J."/>
            <person name="Schneider L."/>
            <person name="Shu S."/>
            <person name="Stevenson D.W."/>
            <person name="Thummler F."/>
            <person name="Tillich M."/>
            <person name="Villarreal Aguilar J.C."/>
            <person name="Widiez T."/>
            <person name="Wong G.K."/>
            <person name="Wymore A."/>
            <person name="Zhang Y."/>
            <person name="Zimmer A.D."/>
            <person name="Quatrano R.S."/>
            <person name="Mayer K.F.X."/>
            <person name="Goodstein D."/>
            <person name="Casacuberta J.M."/>
            <person name="Vandepoele K."/>
            <person name="Reski R."/>
            <person name="Cuming A.C."/>
            <person name="Tuskan G.A."/>
            <person name="Maumus F."/>
            <person name="Salse J."/>
            <person name="Schmutz J."/>
            <person name="Rensing S.A."/>
        </authorList>
    </citation>
    <scope>NUCLEOTIDE SEQUENCE [LARGE SCALE GENOMIC DNA]</scope>
    <source>
        <strain evidence="12 13">cv. Gransden 2004</strain>
    </source>
</reference>
<evidence type="ECO:0000259" key="10">
    <source>
        <dbReference type="PROSITE" id="PS51880"/>
    </source>
</evidence>
<dbReference type="SMART" id="SM00954">
    <property type="entry name" value="RelA_SpoT"/>
    <property type="match status" value="1"/>
</dbReference>
<keyword evidence="13" id="KW-1185">Reference proteome</keyword>
<dbReference type="EnsemblPlants" id="Pp3c16_7020V3.4">
    <property type="protein sequence ID" value="Pp3c16_7020V3.4"/>
    <property type="gene ID" value="Pp3c16_7020"/>
</dbReference>
<dbReference type="SUPFAM" id="SSF81271">
    <property type="entry name" value="TGS-like"/>
    <property type="match status" value="1"/>
</dbReference>
<evidence type="ECO:0000256" key="6">
    <source>
        <dbReference type="ARBA" id="ARBA00075768"/>
    </source>
</evidence>
<dbReference type="InterPro" id="IPR043519">
    <property type="entry name" value="NT_sf"/>
</dbReference>
<evidence type="ECO:0000256" key="4">
    <source>
        <dbReference type="ARBA" id="ARBA00023134"/>
    </source>
</evidence>
<evidence type="ECO:0000313" key="11">
    <source>
        <dbReference type="EMBL" id="PNR37480.1"/>
    </source>
</evidence>
<dbReference type="Gene3D" id="3.30.460.10">
    <property type="entry name" value="Beta Polymerase, domain 2"/>
    <property type="match status" value="1"/>
</dbReference>
<dbReference type="SUPFAM" id="SSF81301">
    <property type="entry name" value="Nucleotidyltransferase"/>
    <property type="match status" value="1"/>
</dbReference>
<evidence type="ECO:0000313" key="12">
    <source>
        <dbReference type="EnsemblPlants" id="Pp3c16_7020V3.1"/>
    </source>
</evidence>
<feature type="domain" description="TGS" evidence="10">
    <location>
        <begin position="574"/>
        <end position="635"/>
    </location>
</feature>
<dbReference type="Gene3D" id="3.10.20.30">
    <property type="match status" value="1"/>
</dbReference>